<keyword evidence="3" id="KW-1185">Reference proteome</keyword>
<dbReference type="Proteomes" id="UP000244932">
    <property type="component" value="Unassembled WGS sequence"/>
</dbReference>
<feature type="transmembrane region" description="Helical" evidence="1">
    <location>
        <begin position="15"/>
        <end position="42"/>
    </location>
</feature>
<accession>A0A2R8AEH6</accession>
<keyword evidence="1" id="KW-0812">Transmembrane</keyword>
<dbReference type="OrthoDB" id="159440at2"/>
<proteinExistence type="predicted"/>
<organism evidence="2 3">
    <name type="scientific">Pontivivens insulae</name>
    <dbReference type="NCBI Taxonomy" id="1639689"/>
    <lineage>
        <taxon>Bacteria</taxon>
        <taxon>Pseudomonadati</taxon>
        <taxon>Pseudomonadota</taxon>
        <taxon>Alphaproteobacteria</taxon>
        <taxon>Rhodobacterales</taxon>
        <taxon>Paracoccaceae</taxon>
        <taxon>Pontivivens</taxon>
    </lineage>
</organism>
<dbReference type="EMBL" id="OMKW01000004">
    <property type="protein sequence ID" value="SPF30622.1"/>
    <property type="molecule type" value="Genomic_DNA"/>
</dbReference>
<keyword evidence="1" id="KW-1133">Transmembrane helix</keyword>
<reference evidence="2 3" key="1">
    <citation type="submission" date="2018-03" db="EMBL/GenBank/DDBJ databases">
        <authorList>
            <person name="Keele B.F."/>
        </authorList>
    </citation>
    <scope>NUCLEOTIDE SEQUENCE [LARGE SCALE GENOMIC DNA]</scope>
    <source>
        <strain evidence="2 3">CeCT 8812</strain>
    </source>
</reference>
<name>A0A2R8AEH6_9RHOB</name>
<keyword evidence="1" id="KW-0472">Membrane</keyword>
<protein>
    <submittedName>
        <fullName evidence="2">Uncharacterized protein</fullName>
    </submittedName>
</protein>
<gene>
    <name evidence="2" type="ORF">POI8812_02962</name>
</gene>
<dbReference type="AlphaFoldDB" id="A0A2R8AEH6"/>
<evidence type="ECO:0000313" key="2">
    <source>
        <dbReference type="EMBL" id="SPF30622.1"/>
    </source>
</evidence>
<dbReference type="RefSeq" id="WP_108783343.1">
    <property type="nucleotide sequence ID" value="NZ_OMKW01000004.1"/>
</dbReference>
<evidence type="ECO:0000256" key="1">
    <source>
        <dbReference type="SAM" id="Phobius"/>
    </source>
</evidence>
<sequence>MPSRPQLLPFLRSHWQAAVVIVIASVSAIFFAGQMIADLVYFRDDANRDRDLRGWMTPRYVVMSYDLPRPVVADLLGLADLSERNLQMREIADRMGITLEELTEIVREGAAEHRAQRGD</sequence>
<evidence type="ECO:0000313" key="3">
    <source>
        <dbReference type="Proteomes" id="UP000244932"/>
    </source>
</evidence>